<reference evidence="1 2" key="1">
    <citation type="submission" date="2013-09" db="EMBL/GenBank/DDBJ databases">
        <title>Genome sequencing of Phaeobacter antarcticus sp. nov. SM1211.</title>
        <authorList>
            <person name="Zhang X.-Y."/>
            <person name="Liu C."/>
            <person name="Chen X.-L."/>
            <person name="Xie B.-B."/>
            <person name="Qin Q.-L."/>
            <person name="Rong J.-C."/>
            <person name="Zhang Y.-Z."/>
        </authorList>
    </citation>
    <scope>NUCLEOTIDE SEQUENCE [LARGE SCALE GENOMIC DNA]</scope>
    <source>
        <strain evidence="1 2">SM1211</strain>
    </source>
</reference>
<dbReference type="EMBL" id="AWWI01000014">
    <property type="protein sequence ID" value="PIL22174.1"/>
    <property type="molecule type" value="Genomic_DNA"/>
</dbReference>
<dbReference type="Proteomes" id="UP000231259">
    <property type="component" value="Unassembled WGS sequence"/>
</dbReference>
<name>A0A2G8RKR3_9RHOB</name>
<dbReference type="RefSeq" id="WP_099909133.1">
    <property type="nucleotide sequence ID" value="NZ_AWWI01000014.1"/>
</dbReference>
<gene>
    <name evidence="1" type="ORF">P775_00580</name>
</gene>
<protein>
    <submittedName>
        <fullName evidence="1">Uncharacterized protein</fullName>
    </submittedName>
</protein>
<dbReference type="AlphaFoldDB" id="A0A2G8RKR3"/>
<sequence length="434" mass="47015">MEGFETPLEPFNVISEFLDRHLALNDPSSSTSTLAPPNAQTLALIIEDRIGQPVDVQVEDARIVICAVPKDPLAAQIASSQTGPDAAAPTLPTVPTAAPDMDDRMHDRRAGHAVISLDEFVAAEDIVAGHPLAAGAKRSGFDILPGGKLDMVGAGAKDVPPADLSFEQKADLARELADVAAALDRDFDEDEKDSAAMDAAVEHLAREGIRKSMRMGSPARALLTQHRIGEVGNSTALDRLMDETNSQMSEPEGNRRRSAIAHLRAAVAAARADRILDRKRDADKAAPYRADLANLGIPRDCEHSASLVVQRRNAHAPLTLVREQRVDLVPRDALATESSDEAFVDFVHTVGAQDLSERIEAAAAYLTFIEGCKQFSRPQLMTKLRAVETQNTTREDRLNSFGQLLRDGKIERMEGGRFTASTQSRFKPDKRAVG</sequence>
<evidence type="ECO:0000313" key="2">
    <source>
        <dbReference type="Proteomes" id="UP000231259"/>
    </source>
</evidence>
<proteinExistence type="predicted"/>
<accession>A0A2G8RKR3</accession>
<comment type="caution">
    <text evidence="1">The sequence shown here is derived from an EMBL/GenBank/DDBJ whole genome shotgun (WGS) entry which is preliminary data.</text>
</comment>
<evidence type="ECO:0000313" key="1">
    <source>
        <dbReference type="EMBL" id="PIL22174.1"/>
    </source>
</evidence>
<keyword evidence="2" id="KW-1185">Reference proteome</keyword>
<dbReference type="OrthoDB" id="7798282at2"/>
<organism evidence="1 2">
    <name type="scientific">Puniceibacterium antarcticum</name>
    <dbReference type="NCBI Taxonomy" id="1206336"/>
    <lineage>
        <taxon>Bacteria</taxon>
        <taxon>Pseudomonadati</taxon>
        <taxon>Pseudomonadota</taxon>
        <taxon>Alphaproteobacteria</taxon>
        <taxon>Rhodobacterales</taxon>
        <taxon>Paracoccaceae</taxon>
        <taxon>Puniceibacterium</taxon>
    </lineage>
</organism>